<dbReference type="InterPro" id="IPR027109">
    <property type="entry name" value="Swc4/Dmap1"/>
</dbReference>
<evidence type="ECO:0000256" key="5">
    <source>
        <dbReference type="ARBA" id="ARBA00023242"/>
    </source>
</evidence>
<dbReference type="AlphaFoldDB" id="A0A8J2L1H4"/>
<keyword evidence="5" id="KW-0539">Nucleus</keyword>
<dbReference type="PANTHER" id="PTHR12855">
    <property type="entry name" value="DNA METHYLTRANSFERASE 1-ASSOCIATED PROTEIN 1 FAMILY MEMBER"/>
    <property type="match status" value="1"/>
</dbReference>
<comment type="caution">
    <text evidence="9">The sequence shown here is derived from an EMBL/GenBank/DDBJ whole genome shotgun (WGS) entry which is preliminary data.</text>
</comment>
<dbReference type="GO" id="GO:0003714">
    <property type="term" value="F:transcription corepressor activity"/>
    <property type="evidence" value="ECO:0007669"/>
    <property type="project" value="TreeGrafter"/>
</dbReference>
<feature type="compositionally biased region" description="Basic and acidic residues" evidence="7">
    <location>
        <begin position="119"/>
        <end position="138"/>
    </location>
</feature>
<feature type="domain" description="DAMP1 SANT/Myb-like" evidence="8">
    <location>
        <begin position="21"/>
        <end position="99"/>
    </location>
</feature>
<dbReference type="InterPro" id="IPR032563">
    <property type="entry name" value="DAMP1_SANT-like"/>
</dbReference>
<feature type="non-terminal residue" evidence="9">
    <location>
        <position position="138"/>
    </location>
</feature>
<comment type="subcellular location">
    <subcellularLocation>
        <location evidence="1">Nucleus</location>
    </subcellularLocation>
</comment>
<proteinExistence type="predicted"/>
<evidence type="ECO:0000313" key="10">
    <source>
        <dbReference type="Proteomes" id="UP000708208"/>
    </source>
</evidence>
<feature type="region of interest" description="Disordered" evidence="7">
    <location>
        <begin position="108"/>
        <end position="138"/>
    </location>
</feature>
<keyword evidence="2" id="KW-0156">Chromatin regulator</keyword>
<gene>
    <name evidence="9" type="ORF">AFUS01_LOCUS35659</name>
</gene>
<protein>
    <recommendedName>
        <fullName evidence="6">DNA methyltransferase 1-associated protein 1</fullName>
    </recommendedName>
</protein>
<dbReference type="EMBL" id="CAJVCH010536709">
    <property type="protein sequence ID" value="CAG7825556.1"/>
    <property type="molecule type" value="Genomic_DNA"/>
</dbReference>
<reference evidence="9" key="1">
    <citation type="submission" date="2021-06" db="EMBL/GenBank/DDBJ databases">
        <authorList>
            <person name="Hodson N. C."/>
            <person name="Mongue J. A."/>
            <person name="Jaron S. K."/>
        </authorList>
    </citation>
    <scope>NUCLEOTIDE SEQUENCE</scope>
</reference>
<sequence>ARKDNAVLHHWRRATDENREYPFAKFNKIMPVPDYSDSEYGSFLSREGWTKRQTDYLFDLCRRFDLRFTVIHDRWEKDIYGQKTMEDLKERYYEVAGLLIKNRAEPSMPEPKVFTYDAESERKRKEQLDRLWKRTPEQ</sequence>
<dbReference type="GO" id="GO:0006281">
    <property type="term" value="P:DNA repair"/>
    <property type="evidence" value="ECO:0007669"/>
    <property type="project" value="InterPro"/>
</dbReference>
<dbReference type="GO" id="GO:0000122">
    <property type="term" value="P:negative regulation of transcription by RNA polymerase II"/>
    <property type="evidence" value="ECO:0007669"/>
    <property type="project" value="TreeGrafter"/>
</dbReference>
<evidence type="ECO:0000256" key="7">
    <source>
        <dbReference type="SAM" id="MobiDB-lite"/>
    </source>
</evidence>
<dbReference type="GO" id="GO:0035267">
    <property type="term" value="C:NuA4 histone acetyltransferase complex"/>
    <property type="evidence" value="ECO:0007669"/>
    <property type="project" value="InterPro"/>
</dbReference>
<feature type="non-terminal residue" evidence="9">
    <location>
        <position position="1"/>
    </location>
</feature>
<dbReference type="GO" id="GO:0006338">
    <property type="term" value="P:chromatin remodeling"/>
    <property type="evidence" value="ECO:0007669"/>
    <property type="project" value="InterPro"/>
</dbReference>
<evidence type="ECO:0000256" key="4">
    <source>
        <dbReference type="ARBA" id="ARBA00023163"/>
    </source>
</evidence>
<dbReference type="Proteomes" id="UP000708208">
    <property type="component" value="Unassembled WGS sequence"/>
</dbReference>
<name>A0A8J2L1H4_9HEXA</name>
<dbReference type="Pfam" id="PF16282">
    <property type="entry name" value="SANT_DAMP1_like"/>
    <property type="match status" value="1"/>
</dbReference>
<organism evidence="9 10">
    <name type="scientific">Allacma fusca</name>
    <dbReference type="NCBI Taxonomy" id="39272"/>
    <lineage>
        <taxon>Eukaryota</taxon>
        <taxon>Metazoa</taxon>
        <taxon>Ecdysozoa</taxon>
        <taxon>Arthropoda</taxon>
        <taxon>Hexapoda</taxon>
        <taxon>Collembola</taxon>
        <taxon>Symphypleona</taxon>
        <taxon>Sminthuridae</taxon>
        <taxon>Allacma</taxon>
    </lineage>
</organism>
<evidence type="ECO:0000313" key="9">
    <source>
        <dbReference type="EMBL" id="CAG7825556.1"/>
    </source>
</evidence>
<evidence type="ECO:0000256" key="1">
    <source>
        <dbReference type="ARBA" id="ARBA00004123"/>
    </source>
</evidence>
<keyword evidence="3" id="KW-0805">Transcription regulation</keyword>
<dbReference type="FunFam" id="1.10.10.60:FF:000087">
    <property type="entry name" value="DNA methyltransferase 1-associated protein 1"/>
    <property type="match status" value="1"/>
</dbReference>
<evidence type="ECO:0000256" key="6">
    <source>
        <dbReference type="ARBA" id="ARBA00067416"/>
    </source>
</evidence>
<evidence type="ECO:0000256" key="2">
    <source>
        <dbReference type="ARBA" id="ARBA00022853"/>
    </source>
</evidence>
<evidence type="ECO:0000256" key="3">
    <source>
        <dbReference type="ARBA" id="ARBA00023015"/>
    </source>
</evidence>
<keyword evidence="10" id="KW-1185">Reference proteome</keyword>
<keyword evidence="4" id="KW-0804">Transcription</keyword>
<dbReference type="OrthoDB" id="19740at2759"/>
<dbReference type="PANTHER" id="PTHR12855:SF10">
    <property type="entry name" value="DNA METHYLTRANSFERASE 1-ASSOCIATED PROTEIN 1"/>
    <property type="match status" value="1"/>
</dbReference>
<evidence type="ECO:0000259" key="8">
    <source>
        <dbReference type="Pfam" id="PF16282"/>
    </source>
</evidence>
<accession>A0A8J2L1H4</accession>
<dbReference type="GO" id="GO:0000812">
    <property type="term" value="C:Swr1 complex"/>
    <property type="evidence" value="ECO:0007669"/>
    <property type="project" value="TreeGrafter"/>
</dbReference>